<gene>
    <name evidence="1" type="ORF">P4S50_09700</name>
</gene>
<sequence length="68" mass="8226">MFENEQFQILLKSFGSSINQLESNLENHLEYLSLDEKKEMLKELQDYKNMQIKTECMMANKEMEKFLE</sequence>
<proteinExistence type="predicted"/>
<evidence type="ECO:0000313" key="1">
    <source>
        <dbReference type="EMBL" id="WFD08675.1"/>
    </source>
</evidence>
<name>A0ABY8E706_9FIRM</name>
<dbReference type="EMBL" id="CP120733">
    <property type="protein sequence ID" value="WFD08675.1"/>
    <property type="molecule type" value="Genomic_DNA"/>
</dbReference>
<organism evidence="1 2">
    <name type="scientific">Tepidibacter hydrothermalis</name>
    <dbReference type="NCBI Taxonomy" id="3036126"/>
    <lineage>
        <taxon>Bacteria</taxon>
        <taxon>Bacillati</taxon>
        <taxon>Bacillota</taxon>
        <taxon>Clostridia</taxon>
        <taxon>Peptostreptococcales</taxon>
        <taxon>Peptostreptococcaceae</taxon>
        <taxon>Tepidibacter</taxon>
    </lineage>
</organism>
<accession>A0ABY8E706</accession>
<dbReference type="Proteomes" id="UP001222800">
    <property type="component" value="Chromosome"/>
</dbReference>
<evidence type="ECO:0000313" key="2">
    <source>
        <dbReference type="Proteomes" id="UP001222800"/>
    </source>
</evidence>
<protein>
    <submittedName>
        <fullName evidence="1">Uncharacterized protein</fullName>
    </submittedName>
</protein>
<reference evidence="1 2" key="1">
    <citation type="submission" date="2023-03" db="EMBL/GenBank/DDBJ databases">
        <title>Complete genome sequence of Tepidibacter sp. SWIR-1, isolated from a deep-sea hydrothermal vent.</title>
        <authorList>
            <person name="Li X."/>
        </authorList>
    </citation>
    <scope>NUCLEOTIDE SEQUENCE [LARGE SCALE GENOMIC DNA]</scope>
    <source>
        <strain evidence="1 2">SWIR-1</strain>
    </source>
</reference>
<dbReference type="RefSeq" id="WP_277730583.1">
    <property type="nucleotide sequence ID" value="NZ_CP120733.1"/>
</dbReference>
<keyword evidence="2" id="KW-1185">Reference proteome</keyword>